<protein>
    <recommendedName>
        <fullName evidence="2">RBR-type E3 ubiquitin transferase</fullName>
        <ecNumber evidence="2">2.3.2.31</ecNumber>
    </recommendedName>
</protein>
<feature type="domain" description="RING-type" evidence="10">
    <location>
        <begin position="46"/>
        <end position="262"/>
    </location>
</feature>
<dbReference type="PROSITE" id="PS51873">
    <property type="entry name" value="TRIAD"/>
    <property type="match status" value="1"/>
</dbReference>
<dbReference type="GO" id="GO:0016567">
    <property type="term" value="P:protein ubiquitination"/>
    <property type="evidence" value="ECO:0007669"/>
    <property type="project" value="InterPro"/>
</dbReference>
<dbReference type="GO" id="GO:0008270">
    <property type="term" value="F:zinc ion binding"/>
    <property type="evidence" value="ECO:0007669"/>
    <property type="project" value="UniProtKB-KW"/>
</dbReference>
<keyword evidence="6" id="KW-0863">Zinc-finger</keyword>
<dbReference type="AlphaFoldDB" id="A0A9P4P6S9"/>
<dbReference type="CDD" id="cd20335">
    <property type="entry name" value="BRcat_RBR"/>
    <property type="match status" value="1"/>
</dbReference>
<dbReference type="EMBL" id="MU001512">
    <property type="protein sequence ID" value="KAF2438526.1"/>
    <property type="molecule type" value="Genomic_DNA"/>
</dbReference>
<keyword evidence="4" id="KW-0479">Metal-binding</keyword>
<keyword evidence="12" id="KW-1185">Reference proteome</keyword>
<evidence type="ECO:0000256" key="8">
    <source>
        <dbReference type="ARBA" id="ARBA00022833"/>
    </source>
</evidence>
<evidence type="ECO:0000256" key="9">
    <source>
        <dbReference type="SAM" id="MobiDB-lite"/>
    </source>
</evidence>
<comment type="caution">
    <text evidence="11">The sequence shown here is derived from an EMBL/GenBank/DDBJ whole genome shotgun (WGS) entry which is preliminary data.</text>
</comment>
<gene>
    <name evidence="11" type="ORF">P171DRAFT_162724</name>
</gene>
<evidence type="ECO:0000313" key="12">
    <source>
        <dbReference type="Proteomes" id="UP000799764"/>
    </source>
</evidence>
<dbReference type="Pfam" id="PF01485">
    <property type="entry name" value="IBR"/>
    <property type="match status" value="1"/>
</dbReference>
<dbReference type="PANTHER" id="PTHR11685">
    <property type="entry name" value="RBR FAMILY RING FINGER AND IBR DOMAIN-CONTAINING"/>
    <property type="match status" value="1"/>
</dbReference>
<keyword evidence="8" id="KW-0862">Zinc</keyword>
<dbReference type="InterPro" id="IPR002867">
    <property type="entry name" value="IBR_dom"/>
</dbReference>
<evidence type="ECO:0000256" key="5">
    <source>
        <dbReference type="ARBA" id="ARBA00022737"/>
    </source>
</evidence>
<name>A0A9P4P6S9_9PLEO</name>
<keyword evidence="5" id="KW-0677">Repeat</keyword>
<dbReference type="Gene3D" id="3.30.40.10">
    <property type="entry name" value="Zinc/RING finger domain, C3HC4 (zinc finger)"/>
    <property type="match status" value="1"/>
</dbReference>
<evidence type="ECO:0000313" key="11">
    <source>
        <dbReference type="EMBL" id="KAF2438526.1"/>
    </source>
</evidence>
<comment type="catalytic activity">
    <reaction evidence="1">
        <text>[E2 ubiquitin-conjugating enzyme]-S-ubiquitinyl-L-cysteine + [acceptor protein]-L-lysine = [E2 ubiquitin-conjugating enzyme]-L-cysteine + [acceptor protein]-N(6)-ubiquitinyl-L-lysine.</text>
        <dbReference type="EC" id="2.3.2.31"/>
    </reaction>
</comment>
<keyword evidence="3" id="KW-0808">Transferase</keyword>
<feature type="compositionally biased region" description="Basic and acidic residues" evidence="9">
    <location>
        <begin position="304"/>
        <end position="319"/>
    </location>
</feature>
<proteinExistence type="predicted"/>
<evidence type="ECO:0000256" key="1">
    <source>
        <dbReference type="ARBA" id="ARBA00001798"/>
    </source>
</evidence>
<dbReference type="OrthoDB" id="10009520at2759"/>
<evidence type="ECO:0000256" key="2">
    <source>
        <dbReference type="ARBA" id="ARBA00012251"/>
    </source>
</evidence>
<dbReference type="InterPro" id="IPR031127">
    <property type="entry name" value="E3_UB_ligase_RBR"/>
</dbReference>
<evidence type="ECO:0000256" key="6">
    <source>
        <dbReference type="ARBA" id="ARBA00022771"/>
    </source>
</evidence>
<evidence type="ECO:0000256" key="3">
    <source>
        <dbReference type="ARBA" id="ARBA00022679"/>
    </source>
</evidence>
<accession>A0A9P4P6S9</accession>
<keyword evidence="7" id="KW-0833">Ubl conjugation pathway</keyword>
<dbReference type="SMART" id="SM00647">
    <property type="entry name" value="IBR"/>
    <property type="match status" value="2"/>
</dbReference>
<reference evidence="11" key="1">
    <citation type="journal article" date="2020" name="Stud. Mycol.">
        <title>101 Dothideomycetes genomes: a test case for predicting lifestyles and emergence of pathogens.</title>
        <authorList>
            <person name="Haridas S."/>
            <person name="Albert R."/>
            <person name="Binder M."/>
            <person name="Bloem J."/>
            <person name="Labutti K."/>
            <person name="Salamov A."/>
            <person name="Andreopoulos B."/>
            <person name="Baker S."/>
            <person name="Barry K."/>
            <person name="Bills G."/>
            <person name="Bluhm B."/>
            <person name="Cannon C."/>
            <person name="Castanera R."/>
            <person name="Culley D."/>
            <person name="Daum C."/>
            <person name="Ezra D."/>
            <person name="Gonzalez J."/>
            <person name="Henrissat B."/>
            <person name="Kuo A."/>
            <person name="Liang C."/>
            <person name="Lipzen A."/>
            <person name="Lutzoni F."/>
            <person name="Magnuson J."/>
            <person name="Mondo S."/>
            <person name="Nolan M."/>
            <person name="Ohm R."/>
            <person name="Pangilinan J."/>
            <person name="Park H.-J."/>
            <person name="Ramirez L."/>
            <person name="Alfaro M."/>
            <person name="Sun H."/>
            <person name="Tritt A."/>
            <person name="Yoshinaga Y."/>
            <person name="Zwiers L.-H."/>
            <person name="Turgeon B."/>
            <person name="Goodwin S."/>
            <person name="Spatafora J."/>
            <person name="Crous P."/>
            <person name="Grigoriev I."/>
        </authorList>
    </citation>
    <scope>NUCLEOTIDE SEQUENCE</scope>
    <source>
        <strain evidence="11">CBS 690.94</strain>
    </source>
</reference>
<dbReference type="InterPro" id="IPR044066">
    <property type="entry name" value="TRIAD_supradom"/>
</dbReference>
<dbReference type="GO" id="GO:0061630">
    <property type="term" value="F:ubiquitin protein ligase activity"/>
    <property type="evidence" value="ECO:0007669"/>
    <property type="project" value="UniProtKB-EC"/>
</dbReference>
<dbReference type="EC" id="2.3.2.31" evidence="2"/>
<evidence type="ECO:0000259" key="10">
    <source>
        <dbReference type="PROSITE" id="PS51873"/>
    </source>
</evidence>
<organism evidence="11 12">
    <name type="scientific">Karstenula rhodostoma CBS 690.94</name>
    <dbReference type="NCBI Taxonomy" id="1392251"/>
    <lineage>
        <taxon>Eukaryota</taxon>
        <taxon>Fungi</taxon>
        <taxon>Dikarya</taxon>
        <taxon>Ascomycota</taxon>
        <taxon>Pezizomycotina</taxon>
        <taxon>Dothideomycetes</taxon>
        <taxon>Pleosporomycetidae</taxon>
        <taxon>Pleosporales</taxon>
        <taxon>Massarineae</taxon>
        <taxon>Didymosphaeriaceae</taxon>
        <taxon>Karstenula</taxon>
    </lineage>
</organism>
<evidence type="ECO:0000256" key="4">
    <source>
        <dbReference type="ARBA" id="ARBA00022723"/>
    </source>
</evidence>
<feature type="region of interest" description="Disordered" evidence="9">
    <location>
        <begin position="296"/>
        <end position="341"/>
    </location>
</feature>
<dbReference type="Proteomes" id="UP000799764">
    <property type="component" value="Unassembled WGS sequence"/>
</dbReference>
<evidence type="ECO:0000256" key="7">
    <source>
        <dbReference type="ARBA" id="ARBA00022786"/>
    </source>
</evidence>
<dbReference type="InterPro" id="IPR013083">
    <property type="entry name" value="Znf_RING/FYVE/PHD"/>
</dbReference>
<dbReference type="SUPFAM" id="SSF57850">
    <property type="entry name" value="RING/U-box"/>
    <property type="match status" value="3"/>
</dbReference>
<dbReference type="Gene3D" id="1.20.120.1750">
    <property type="match status" value="1"/>
</dbReference>
<sequence>MPRKLGEAWVAFTYGAAVSRIALPGGGIFYANPNYSPTRNNTPPNHTAQCPVCLCTPVDPFKTICGHTYCKQCFVDQCAQHSTEFPIRCLAYHEDRGECSEPLSPYDLQGLPSDVLENLFKASFRQCVRSHPAQFRYCPIPACSRLNFLERPPDTTATIDSTTTITCNGCGASFCLSCNSAAHPSRTCEQAGNNASLDDWKSKNGAKDCPKCGVTTIKAYGCNHIQCAACMAHFCWHCLASFEDSAATCEHLDQVHGDWGIDMPLELPVPPEILVRVAERCHVAYPDLLERWDTAAQNPPRITHRNDTERQPDVHHNGDAARTQPEPSPRGKPDSAQPLSDPNHPDFAFHYLLRHGSKALMDHAHKFDNPRDSFIKYVRDISNFLRSYPDVASHALLNNIDRLDDIENILHLHIGDGVGARLRVTLDRFYENGFYEALFEKLLGEGRQMVAVNHIEHAVADMMIAQWGEGEG</sequence>
<dbReference type="Pfam" id="PF22191">
    <property type="entry name" value="IBR_1"/>
    <property type="match status" value="1"/>
</dbReference>